<evidence type="ECO:0000256" key="4">
    <source>
        <dbReference type="ARBA" id="ARBA00023136"/>
    </source>
</evidence>
<dbReference type="GO" id="GO:0009003">
    <property type="term" value="F:signal peptidase activity"/>
    <property type="evidence" value="ECO:0007669"/>
    <property type="project" value="UniProtKB-EC"/>
</dbReference>
<dbReference type="SUPFAM" id="SSF51306">
    <property type="entry name" value="LexA/Signal peptidase"/>
    <property type="match status" value="1"/>
</dbReference>
<feature type="compositionally biased region" description="Polar residues" evidence="5">
    <location>
        <begin position="242"/>
        <end position="251"/>
    </location>
</feature>
<sequence length="251" mass="25825">MGVNPTVKTGLAVIAGAVVLALLLLVGLVAVPGLVGGDDAFVVTSGSMSPTIEAGDVIITQDVDPEEIESGDIVTFHDGSEANTGYVTHRVVDVVEENGERYFELQGDANDEPDEGLVPAEYAQGDLHLHVPYFGYLLLFARSSLGLFVLVIGPGLVLVGSGSWQLLREFGYAPASGSLVEAILGPGYAEDGGDSEPPALEGQVEPPALEPAEDAGLEGDGGTDADAGAKLEYEDADEVPDGSTTGTEVDE</sequence>
<dbReference type="PANTHER" id="PTHR10806">
    <property type="entry name" value="SIGNAL PEPTIDASE COMPLEX CATALYTIC SUBUNIT SEC11"/>
    <property type="match status" value="1"/>
</dbReference>
<proteinExistence type="predicted"/>
<dbReference type="InterPro" id="IPR036286">
    <property type="entry name" value="LexA/Signal_pep-like_sf"/>
</dbReference>
<organism evidence="8 9">
    <name type="scientific">Natronorubrum halalkaliphilum</name>
    <dbReference type="NCBI Taxonomy" id="2691917"/>
    <lineage>
        <taxon>Archaea</taxon>
        <taxon>Methanobacteriati</taxon>
        <taxon>Methanobacteriota</taxon>
        <taxon>Stenosarchaea group</taxon>
        <taxon>Halobacteria</taxon>
        <taxon>Halobacteriales</taxon>
        <taxon>Natrialbaceae</taxon>
        <taxon>Natronorubrum</taxon>
    </lineage>
</organism>
<feature type="domain" description="Peptidase S26" evidence="7">
    <location>
        <begin position="22"/>
        <end position="87"/>
    </location>
</feature>
<evidence type="ECO:0000256" key="3">
    <source>
        <dbReference type="ARBA" id="ARBA00022989"/>
    </source>
</evidence>
<keyword evidence="8" id="KW-0378">Hydrolase</keyword>
<comment type="caution">
    <text evidence="8">The sequence shown here is derived from an EMBL/GenBank/DDBJ whole genome shotgun (WGS) entry which is preliminary data.</text>
</comment>
<dbReference type="GO" id="GO:0016020">
    <property type="term" value="C:membrane"/>
    <property type="evidence" value="ECO:0007669"/>
    <property type="project" value="UniProtKB-SubCell"/>
</dbReference>
<evidence type="ECO:0000256" key="6">
    <source>
        <dbReference type="SAM" id="Phobius"/>
    </source>
</evidence>
<name>A0A6B0VPT6_9EURY</name>
<evidence type="ECO:0000256" key="1">
    <source>
        <dbReference type="ARBA" id="ARBA00004370"/>
    </source>
</evidence>
<dbReference type="Proteomes" id="UP000434101">
    <property type="component" value="Unassembled WGS sequence"/>
</dbReference>
<feature type="compositionally biased region" description="Acidic residues" evidence="5">
    <location>
        <begin position="211"/>
        <end position="223"/>
    </location>
</feature>
<dbReference type="GO" id="GO:0004252">
    <property type="term" value="F:serine-type endopeptidase activity"/>
    <property type="evidence" value="ECO:0007669"/>
    <property type="project" value="InterPro"/>
</dbReference>
<gene>
    <name evidence="8" type="ORF">GS429_17535</name>
</gene>
<evidence type="ECO:0000313" key="9">
    <source>
        <dbReference type="Proteomes" id="UP000434101"/>
    </source>
</evidence>
<dbReference type="CDD" id="cd06530">
    <property type="entry name" value="S26_SPase_I"/>
    <property type="match status" value="1"/>
</dbReference>
<feature type="transmembrane region" description="Helical" evidence="6">
    <location>
        <begin position="133"/>
        <end position="159"/>
    </location>
</feature>
<dbReference type="GO" id="GO:0006465">
    <property type="term" value="P:signal peptide processing"/>
    <property type="evidence" value="ECO:0007669"/>
    <property type="project" value="InterPro"/>
</dbReference>
<dbReference type="RefSeq" id="WP_160066645.1">
    <property type="nucleotide sequence ID" value="NZ_WUYX01000064.1"/>
</dbReference>
<accession>A0A6B0VPT6</accession>
<dbReference type="NCBIfam" id="TIGR02228">
    <property type="entry name" value="sigpep_I_arch"/>
    <property type="match status" value="1"/>
</dbReference>
<dbReference type="InterPro" id="IPR019533">
    <property type="entry name" value="Peptidase_S26"/>
</dbReference>
<keyword evidence="3 6" id="KW-1133">Transmembrane helix</keyword>
<dbReference type="InterPro" id="IPR001733">
    <property type="entry name" value="Peptidase_S26B"/>
</dbReference>
<keyword evidence="2 6" id="KW-0812">Transmembrane</keyword>
<dbReference type="EMBL" id="WUYX01000064">
    <property type="protein sequence ID" value="MXV63831.1"/>
    <property type="molecule type" value="Genomic_DNA"/>
</dbReference>
<dbReference type="EC" id="3.4.21.89" evidence="8"/>
<protein>
    <submittedName>
        <fullName evidence="8">Signal peptidase I</fullName>
        <ecNumber evidence="8">3.4.21.89</ecNumber>
    </submittedName>
</protein>
<evidence type="ECO:0000259" key="7">
    <source>
        <dbReference type="Pfam" id="PF10502"/>
    </source>
</evidence>
<evidence type="ECO:0000256" key="5">
    <source>
        <dbReference type="SAM" id="MobiDB-lite"/>
    </source>
</evidence>
<reference evidence="8 9" key="1">
    <citation type="submission" date="2020-01" db="EMBL/GenBank/DDBJ databases">
        <title>Natronorubrum sp. JWXQ-INN 674 isolated from Inner Mongolia Autonomous Region of China.</title>
        <authorList>
            <person name="Xue Q."/>
        </authorList>
    </citation>
    <scope>NUCLEOTIDE SEQUENCE [LARGE SCALE GENOMIC DNA]</scope>
    <source>
        <strain evidence="8 9">JWXQ-INN-674</strain>
    </source>
</reference>
<dbReference type="AlphaFoldDB" id="A0A6B0VPT6"/>
<keyword evidence="4 6" id="KW-0472">Membrane</keyword>
<dbReference type="Gene3D" id="2.10.109.10">
    <property type="entry name" value="Umud Fragment, subunit A"/>
    <property type="match status" value="1"/>
</dbReference>
<dbReference type="OrthoDB" id="4822at2157"/>
<dbReference type="PANTHER" id="PTHR10806:SF6">
    <property type="entry name" value="SIGNAL PEPTIDASE COMPLEX CATALYTIC SUBUNIT SEC11"/>
    <property type="match status" value="1"/>
</dbReference>
<keyword evidence="9" id="KW-1185">Reference proteome</keyword>
<feature type="region of interest" description="Disordered" evidence="5">
    <location>
        <begin position="186"/>
        <end position="251"/>
    </location>
</feature>
<evidence type="ECO:0000256" key="2">
    <source>
        <dbReference type="ARBA" id="ARBA00022692"/>
    </source>
</evidence>
<dbReference type="Pfam" id="PF10502">
    <property type="entry name" value="Peptidase_S26"/>
    <property type="match status" value="1"/>
</dbReference>
<comment type="subcellular location">
    <subcellularLocation>
        <location evidence="1">Membrane</location>
    </subcellularLocation>
</comment>
<evidence type="ECO:0000313" key="8">
    <source>
        <dbReference type="EMBL" id="MXV63831.1"/>
    </source>
</evidence>